<proteinExistence type="predicted"/>
<dbReference type="Pfam" id="PF00069">
    <property type="entry name" value="Pkinase"/>
    <property type="match status" value="1"/>
</dbReference>
<dbReference type="InterPro" id="IPR017441">
    <property type="entry name" value="Protein_kinase_ATP_BS"/>
</dbReference>
<feature type="compositionally biased region" description="Basic residues" evidence="6">
    <location>
        <begin position="532"/>
        <end position="541"/>
    </location>
</feature>
<feature type="domain" description="Protein kinase" evidence="7">
    <location>
        <begin position="17"/>
        <end position="272"/>
    </location>
</feature>
<accession>A0ABU8UE43</accession>
<dbReference type="PANTHER" id="PTHR43289:SF34">
    <property type="entry name" value="SERINE_THREONINE-PROTEIN KINASE YBDM-RELATED"/>
    <property type="match status" value="1"/>
</dbReference>
<evidence type="ECO:0000256" key="6">
    <source>
        <dbReference type="SAM" id="MobiDB-lite"/>
    </source>
</evidence>
<evidence type="ECO:0000313" key="9">
    <source>
        <dbReference type="Proteomes" id="UP001382904"/>
    </source>
</evidence>
<keyword evidence="1" id="KW-0808">Transferase</keyword>
<feature type="compositionally biased region" description="Low complexity" evidence="6">
    <location>
        <begin position="519"/>
        <end position="531"/>
    </location>
</feature>
<dbReference type="CDD" id="cd14014">
    <property type="entry name" value="STKc_PknB_like"/>
    <property type="match status" value="1"/>
</dbReference>
<comment type="caution">
    <text evidence="8">The sequence shown here is derived from an EMBL/GenBank/DDBJ whole genome shotgun (WGS) entry which is preliminary data.</text>
</comment>
<dbReference type="PROSITE" id="PS50011">
    <property type="entry name" value="PROTEIN_KINASE_DOM"/>
    <property type="match status" value="1"/>
</dbReference>
<dbReference type="PROSITE" id="PS00107">
    <property type="entry name" value="PROTEIN_KINASE_ATP"/>
    <property type="match status" value="1"/>
</dbReference>
<dbReference type="GO" id="GO:0016301">
    <property type="term" value="F:kinase activity"/>
    <property type="evidence" value="ECO:0007669"/>
    <property type="project" value="UniProtKB-KW"/>
</dbReference>
<dbReference type="SUPFAM" id="SSF56112">
    <property type="entry name" value="Protein kinase-like (PK-like)"/>
    <property type="match status" value="1"/>
</dbReference>
<evidence type="ECO:0000256" key="4">
    <source>
        <dbReference type="ARBA" id="ARBA00022840"/>
    </source>
</evidence>
<feature type="region of interest" description="Disordered" evidence="6">
    <location>
        <begin position="454"/>
        <end position="501"/>
    </location>
</feature>
<keyword evidence="9" id="KW-1185">Reference proteome</keyword>
<evidence type="ECO:0000256" key="3">
    <source>
        <dbReference type="ARBA" id="ARBA00022777"/>
    </source>
</evidence>
<dbReference type="Gene3D" id="1.10.510.10">
    <property type="entry name" value="Transferase(Phosphotransferase) domain 1"/>
    <property type="match status" value="1"/>
</dbReference>
<dbReference type="Proteomes" id="UP001382904">
    <property type="component" value="Unassembled WGS sequence"/>
</dbReference>
<dbReference type="InterPro" id="IPR011009">
    <property type="entry name" value="Kinase-like_dom_sf"/>
</dbReference>
<feature type="region of interest" description="Disordered" evidence="6">
    <location>
        <begin position="514"/>
        <end position="570"/>
    </location>
</feature>
<dbReference type="EMBL" id="JBBKAM010000004">
    <property type="protein sequence ID" value="MEJ8646173.1"/>
    <property type="molecule type" value="Genomic_DNA"/>
</dbReference>
<evidence type="ECO:0000259" key="7">
    <source>
        <dbReference type="PROSITE" id="PS50011"/>
    </source>
</evidence>
<keyword evidence="2 5" id="KW-0547">Nucleotide-binding</keyword>
<gene>
    <name evidence="8" type="ORF">WKI68_42950</name>
</gene>
<dbReference type="PROSITE" id="PS00108">
    <property type="entry name" value="PROTEIN_KINASE_ST"/>
    <property type="match status" value="1"/>
</dbReference>
<dbReference type="InterPro" id="IPR008271">
    <property type="entry name" value="Ser/Thr_kinase_AS"/>
</dbReference>
<feature type="region of interest" description="Disordered" evidence="6">
    <location>
        <begin position="318"/>
        <end position="341"/>
    </location>
</feature>
<feature type="compositionally biased region" description="Pro residues" evidence="6">
    <location>
        <begin position="560"/>
        <end position="570"/>
    </location>
</feature>
<organism evidence="8 9">
    <name type="scientific">Streptomyces caledonius</name>
    <dbReference type="NCBI Taxonomy" id="3134107"/>
    <lineage>
        <taxon>Bacteria</taxon>
        <taxon>Bacillati</taxon>
        <taxon>Actinomycetota</taxon>
        <taxon>Actinomycetes</taxon>
        <taxon>Kitasatosporales</taxon>
        <taxon>Streptomycetaceae</taxon>
        <taxon>Streptomyces</taxon>
    </lineage>
</organism>
<dbReference type="Gene3D" id="3.30.200.20">
    <property type="entry name" value="Phosphorylase Kinase, domain 1"/>
    <property type="match status" value="1"/>
</dbReference>
<evidence type="ECO:0000256" key="1">
    <source>
        <dbReference type="ARBA" id="ARBA00022679"/>
    </source>
</evidence>
<feature type="binding site" evidence="5">
    <location>
        <position position="45"/>
    </location>
    <ligand>
        <name>ATP</name>
        <dbReference type="ChEBI" id="CHEBI:30616"/>
    </ligand>
</feature>
<keyword evidence="4 5" id="KW-0067">ATP-binding</keyword>
<evidence type="ECO:0000256" key="2">
    <source>
        <dbReference type="ARBA" id="ARBA00022741"/>
    </source>
</evidence>
<feature type="compositionally biased region" description="Low complexity" evidence="6">
    <location>
        <begin position="454"/>
        <end position="463"/>
    </location>
</feature>
<protein>
    <submittedName>
        <fullName evidence="8">Protein kinase</fullName>
    </submittedName>
</protein>
<keyword evidence="3 8" id="KW-0418">Kinase</keyword>
<dbReference type="SMART" id="SM00220">
    <property type="entry name" value="S_TKc"/>
    <property type="match status" value="1"/>
</dbReference>
<sequence length="570" mass="59290">MKPLETGDPTSVGEGRYRLVGRLGQGGMGVVYLGRSQSGRAVAVKVVRPELSTEPGFKRRFADEVAAARRVGGFHTAPVVDADPDGEPAWLVTAFVPGPTLQAVLARVGSLPLDTLTVLAAGLAEALEAIHRVGVIHRDLKPANIIVAEDGPRVIDFGIARALDGTSLTQTGLQVGTPGFLAPEQLTGGGVITPAVDMFALGVVLTQAAGGAPFGDGPSAARHYKVVYENPDLTAVPGELREAIGACLSKDPEARPTPAAFLGTLTVRHPDGVSWLPEAATQLLPPPEPAERPTAPDTPRDLLIPDAAPPVVAPVVAEPRTEQPRTVTGPAARLSSAPAQVPQEVAVKPRRRRAVVAAVLVTSLAAVGLFVWQPWTDSIKDDSKRRAATPTGSVPAPTPASFPAEPLLIRQDTAPGWPGTCHGVIARRDAATEKPVQLIAGGACDTLPQWSLTAGRSRSPAAHPRARPSGPPTPTVRTLGGSPPSPAAGCPGRRTAASSPCSARRTAYSSCSWSASPTARLASSPRAGARSRIPRGRRTARASRSACRQIPRTGRSTWLTPPPRTAPHSR</sequence>
<evidence type="ECO:0000256" key="5">
    <source>
        <dbReference type="PROSITE-ProRule" id="PRU10141"/>
    </source>
</evidence>
<dbReference type="PANTHER" id="PTHR43289">
    <property type="entry name" value="MITOGEN-ACTIVATED PROTEIN KINASE KINASE KINASE 20-RELATED"/>
    <property type="match status" value="1"/>
</dbReference>
<reference evidence="8 9" key="1">
    <citation type="submission" date="2024-03" db="EMBL/GenBank/DDBJ databases">
        <title>Novel Streptomyces species of biotechnological and ecological value are a feature of Machair soil.</title>
        <authorList>
            <person name="Prole J.R."/>
            <person name="Goodfellow M."/>
            <person name="Allenby N."/>
            <person name="Ward A.C."/>
        </authorList>
    </citation>
    <scope>NUCLEOTIDE SEQUENCE [LARGE SCALE GENOMIC DNA]</scope>
    <source>
        <strain evidence="8 9">MS1.HAVA.3</strain>
    </source>
</reference>
<dbReference type="InterPro" id="IPR000719">
    <property type="entry name" value="Prot_kinase_dom"/>
</dbReference>
<name>A0ABU8UE43_9ACTN</name>
<feature type="region of interest" description="Disordered" evidence="6">
    <location>
        <begin position="380"/>
        <end position="403"/>
    </location>
</feature>
<evidence type="ECO:0000313" key="8">
    <source>
        <dbReference type="EMBL" id="MEJ8646173.1"/>
    </source>
</evidence>